<dbReference type="Pfam" id="PF00501">
    <property type="entry name" value="AMP-binding"/>
    <property type="match status" value="1"/>
</dbReference>
<proteinExistence type="inferred from homology"/>
<evidence type="ECO:0000313" key="5">
    <source>
        <dbReference type="Proteomes" id="UP000053029"/>
    </source>
</evidence>
<dbReference type="RefSeq" id="XP_013281424.1">
    <property type="nucleotide sequence ID" value="XM_013425970.1"/>
</dbReference>
<name>A0A0D2DIY9_9EURO</name>
<accession>A0A0D2DIY9</accession>
<reference evidence="4 5" key="1">
    <citation type="submission" date="2015-01" db="EMBL/GenBank/DDBJ databases">
        <title>The Genome Sequence of Fonsecaea pedrosoi CBS 271.37.</title>
        <authorList>
            <consortium name="The Broad Institute Genomics Platform"/>
            <person name="Cuomo C."/>
            <person name="de Hoog S."/>
            <person name="Gorbushina A."/>
            <person name="Stielow B."/>
            <person name="Teixiera M."/>
            <person name="Abouelleil A."/>
            <person name="Chapman S.B."/>
            <person name="Priest M."/>
            <person name="Young S.K."/>
            <person name="Wortman J."/>
            <person name="Nusbaum C."/>
            <person name="Birren B."/>
        </authorList>
    </citation>
    <scope>NUCLEOTIDE SEQUENCE [LARGE SCALE GENOMIC DNA]</scope>
    <source>
        <strain evidence="4 5">CBS 271.37</strain>
    </source>
</reference>
<sequence>MPYKSRWSISLPQCSFPTFLFGSPCKDLSDKKAYVDATRPEELFLTRQTFRLWSQRIALGLLKSASFEPGDRVLVFSGNTLATPVAFMGIVMAGGVFTGANPTFTARELAHQLRDSQATYLLCSDVSIDTGIRAAEQAGLDKSRVYVYDEKVFLSDKACQAGLRGFRYWSGLIAPAEEAEGFQWEELEGDKCHKTIALNYSSGTTGVPKGVEVTHYNYIANTLQYNHLPTLAPNYDELNRRSKWLCFLPLYHAMAQTIYIAGALLRQIPVYIMPKFDFVEMLANVERFRITDLTIVPPIAVALTKHPAARKYDLSSIETMNCGSAPLGSDVCRAIEDLCGRRFNMKQGWGMTEVTCSLLGWDPNKTSTSFGVGEPNANCEAKIVKILTGSSGHESFSEVTERGPAHTGELWCRGPNVMKGYWRNPSATRNAFSPDSEGWLRTGDIAYVDEDGCFYIVDRMKELIKVKANQVPPAELEALILEHPAVADVAVIGIPTADGDERPRAFVLRQPRAKVTQQEIIDYVKERAVTYKWLTAGVEWVDEIPKNPSGKILRRQLRDRSKVQYVQARL</sequence>
<dbReference type="GO" id="GO:0016405">
    <property type="term" value="F:CoA-ligase activity"/>
    <property type="evidence" value="ECO:0007669"/>
    <property type="project" value="TreeGrafter"/>
</dbReference>
<dbReference type="InterPro" id="IPR000873">
    <property type="entry name" value="AMP-dep_synth/lig_dom"/>
</dbReference>
<evidence type="ECO:0000256" key="1">
    <source>
        <dbReference type="ARBA" id="ARBA00006432"/>
    </source>
</evidence>
<gene>
    <name evidence="4" type="ORF">Z517_10062</name>
</gene>
<comment type="similarity">
    <text evidence="1">Belongs to the ATP-dependent AMP-binding enzyme family.</text>
</comment>
<dbReference type="InterPro" id="IPR025110">
    <property type="entry name" value="AMP-bd_C"/>
</dbReference>
<dbReference type="GeneID" id="25309552"/>
<organism evidence="4 5">
    <name type="scientific">Fonsecaea pedrosoi CBS 271.37</name>
    <dbReference type="NCBI Taxonomy" id="1442368"/>
    <lineage>
        <taxon>Eukaryota</taxon>
        <taxon>Fungi</taxon>
        <taxon>Dikarya</taxon>
        <taxon>Ascomycota</taxon>
        <taxon>Pezizomycotina</taxon>
        <taxon>Eurotiomycetes</taxon>
        <taxon>Chaetothyriomycetidae</taxon>
        <taxon>Chaetothyriales</taxon>
        <taxon>Herpotrichiellaceae</taxon>
        <taxon>Fonsecaea</taxon>
    </lineage>
</organism>
<dbReference type="PROSITE" id="PS00455">
    <property type="entry name" value="AMP_BINDING"/>
    <property type="match status" value="1"/>
</dbReference>
<dbReference type="FunFam" id="3.30.300.30:FF:000007">
    <property type="entry name" value="4-coumarate--CoA ligase 2"/>
    <property type="match status" value="1"/>
</dbReference>
<dbReference type="Pfam" id="PF13193">
    <property type="entry name" value="AMP-binding_C"/>
    <property type="match status" value="1"/>
</dbReference>
<dbReference type="EMBL" id="KN846974">
    <property type="protein sequence ID" value="KIW77616.1"/>
    <property type="molecule type" value="Genomic_DNA"/>
</dbReference>
<dbReference type="STRING" id="1442368.A0A0D2DIY9"/>
<keyword evidence="5" id="KW-1185">Reference proteome</keyword>
<feature type="domain" description="AMP-binding enzyme C-terminal" evidence="3">
    <location>
        <begin position="475"/>
        <end position="551"/>
    </location>
</feature>
<evidence type="ECO:0000259" key="3">
    <source>
        <dbReference type="Pfam" id="PF13193"/>
    </source>
</evidence>
<feature type="domain" description="AMP-dependent synthetase/ligase" evidence="2">
    <location>
        <begin position="29"/>
        <end position="422"/>
    </location>
</feature>
<dbReference type="InterPro" id="IPR020845">
    <property type="entry name" value="AMP-binding_CS"/>
</dbReference>
<dbReference type="AlphaFoldDB" id="A0A0D2DIY9"/>
<dbReference type="CDD" id="cd05911">
    <property type="entry name" value="Firefly_Luc_like"/>
    <property type="match status" value="1"/>
</dbReference>
<dbReference type="Gene3D" id="3.30.300.30">
    <property type="match status" value="1"/>
</dbReference>
<evidence type="ECO:0008006" key="6">
    <source>
        <dbReference type="Google" id="ProtNLM"/>
    </source>
</evidence>
<dbReference type="InterPro" id="IPR045851">
    <property type="entry name" value="AMP-bd_C_sf"/>
</dbReference>
<evidence type="ECO:0000313" key="4">
    <source>
        <dbReference type="EMBL" id="KIW77616.1"/>
    </source>
</evidence>
<protein>
    <recommendedName>
        <fullName evidence="6">4-coumarate-CoA ligase</fullName>
    </recommendedName>
</protein>
<dbReference type="PANTHER" id="PTHR24096:SF424">
    <property type="entry name" value="ACETYL-COA SYNTHETASE-LIKE PROTEIN-RELATED"/>
    <property type="match status" value="1"/>
</dbReference>
<dbReference type="OrthoDB" id="6509636at2759"/>
<dbReference type="Proteomes" id="UP000053029">
    <property type="component" value="Unassembled WGS sequence"/>
</dbReference>
<dbReference type="Gene3D" id="3.40.50.12780">
    <property type="entry name" value="N-terminal domain of ligase-like"/>
    <property type="match status" value="1"/>
</dbReference>
<dbReference type="SUPFAM" id="SSF56801">
    <property type="entry name" value="Acetyl-CoA synthetase-like"/>
    <property type="match status" value="1"/>
</dbReference>
<dbReference type="HOGENOM" id="CLU_000022_59_2_1"/>
<dbReference type="PANTHER" id="PTHR24096">
    <property type="entry name" value="LONG-CHAIN-FATTY-ACID--COA LIGASE"/>
    <property type="match status" value="1"/>
</dbReference>
<evidence type="ECO:0000259" key="2">
    <source>
        <dbReference type="Pfam" id="PF00501"/>
    </source>
</evidence>
<dbReference type="InterPro" id="IPR042099">
    <property type="entry name" value="ANL_N_sf"/>
</dbReference>
<dbReference type="VEuPathDB" id="FungiDB:Z517_10062"/>